<protein>
    <recommendedName>
        <fullName evidence="3">Secreted peptide</fullName>
    </recommendedName>
</protein>
<evidence type="ECO:0000256" key="1">
    <source>
        <dbReference type="SAM" id="SignalP"/>
    </source>
</evidence>
<evidence type="ECO:0008006" key="3">
    <source>
        <dbReference type="Google" id="ProtNLM"/>
    </source>
</evidence>
<accession>A0A2M3ZLU7</accession>
<keyword evidence="1" id="KW-0732">Signal</keyword>
<sequence length="77" mass="9038">MCLCVCVCIIVFKQFTTTKKRGRWCCMMALYYLWENKTDLNKRSPYVIRQTFFSAKFFITIRACVRSLSGMDSDVIG</sequence>
<feature type="signal peptide" evidence="1">
    <location>
        <begin position="1"/>
        <end position="18"/>
    </location>
</feature>
<reference evidence="2" key="1">
    <citation type="submission" date="2018-01" db="EMBL/GenBank/DDBJ databases">
        <title>An insight into the sialome of Amazonian anophelines.</title>
        <authorList>
            <person name="Ribeiro J.M."/>
            <person name="Scarpassa V."/>
            <person name="Calvo E."/>
        </authorList>
    </citation>
    <scope>NUCLEOTIDE SEQUENCE</scope>
    <source>
        <tissue evidence="2">Salivary glands</tissue>
    </source>
</reference>
<dbReference type="EMBL" id="GGFM01008738">
    <property type="protein sequence ID" value="MBW29489.1"/>
    <property type="molecule type" value="Transcribed_RNA"/>
</dbReference>
<name>A0A2M3ZLU7_9DIPT</name>
<proteinExistence type="predicted"/>
<evidence type="ECO:0000313" key="2">
    <source>
        <dbReference type="EMBL" id="MBW29489.1"/>
    </source>
</evidence>
<organism evidence="2">
    <name type="scientific">Anopheles braziliensis</name>
    <dbReference type="NCBI Taxonomy" id="58242"/>
    <lineage>
        <taxon>Eukaryota</taxon>
        <taxon>Metazoa</taxon>
        <taxon>Ecdysozoa</taxon>
        <taxon>Arthropoda</taxon>
        <taxon>Hexapoda</taxon>
        <taxon>Insecta</taxon>
        <taxon>Pterygota</taxon>
        <taxon>Neoptera</taxon>
        <taxon>Endopterygota</taxon>
        <taxon>Diptera</taxon>
        <taxon>Nematocera</taxon>
        <taxon>Culicoidea</taxon>
        <taxon>Culicidae</taxon>
        <taxon>Anophelinae</taxon>
        <taxon>Anopheles</taxon>
    </lineage>
</organism>
<feature type="chain" id="PRO_5014740157" description="Secreted peptide" evidence="1">
    <location>
        <begin position="19"/>
        <end position="77"/>
    </location>
</feature>
<dbReference type="AlphaFoldDB" id="A0A2M3ZLU7"/>